<evidence type="ECO:0000259" key="1">
    <source>
        <dbReference type="Pfam" id="PF01642"/>
    </source>
</evidence>
<dbReference type="PANTHER" id="PTHR48101:SF1">
    <property type="entry name" value="METHYLMALONYL-COA MUTASE, LARGE SUBUNIT"/>
    <property type="match status" value="1"/>
</dbReference>
<dbReference type="Gene3D" id="3.20.20.240">
    <property type="entry name" value="Methylmalonyl-CoA mutase"/>
    <property type="match status" value="2"/>
</dbReference>
<dbReference type="Proteomes" id="UP000658258">
    <property type="component" value="Unassembled WGS sequence"/>
</dbReference>
<dbReference type="InterPro" id="IPR016176">
    <property type="entry name" value="Cbl-dep_enz_cat"/>
</dbReference>
<dbReference type="InterPro" id="IPR006099">
    <property type="entry name" value="MeMalonylCoA_mutase_a/b_cat"/>
</dbReference>
<gene>
    <name evidence="2" type="ORF">GCM10011340_02520</name>
</gene>
<comment type="caution">
    <text evidence="2">The sequence shown here is derived from an EMBL/GenBank/DDBJ whole genome shotgun (WGS) entry which is preliminary data.</text>
</comment>
<proteinExistence type="predicted"/>
<name>A0ABQ3I347_9BACT</name>
<dbReference type="Pfam" id="PF01642">
    <property type="entry name" value="MM_CoA_mutase"/>
    <property type="match status" value="1"/>
</dbReference>
<reference evidence="3" key="1">
    <citation type="journal article" date="2019" name="Int. J. Syst. Evol. Microbiol.">
        <title>The Global Catalogue of Microorganisms (GCM) 10K type strain sequencing project: providing services to taxonomists for standard genome sequencing and annotation.</title>
        <authorList>
            <consortium name="The Broad Institute Genomics Platform"/>
            <consortium name="The Broad Institute Genome Sequencing Center for Infectious Disease"/>
            <person name="Wu L."/>
            <person name="Ma J."/>
        </authorList>
    </citation>
    <scope>NUCLEOTIDE SEQUENCE [LARGE SCALE GENOMIC DNA]</scope>
    <source>
        <strain evidence="3">CGMCC 1.15111</strain>
    </source>
</reference>
<organism evidence="2 3">
    <name type="scientific">Roseivirga thermotolerans</name>
    <dbReference type="NCBI Taxonomy" id="1758176"/>
    <lineage>
        <taxon>Bacteria</taxon>
        <taxon>Pseudomonadati</taxon>
        <taxon>Bacteroidota</taxon>
        <taxon>Cytophagia</taxon>
        <taxon>Cytophagales</taxon>
        <taxon>Roseivirgaceae</taxon>
        <taxon>Roseivirga</taxon>
    </lineage>
</organism>
<dbReference type="EMBL" id="BNAG01000001">
    <property type="protein sequence ID" value="GHE51816.1"/>
    <property type="molecule type" value="Genomic_DNA"/>
</dbReference>
<feature type="domain" description="Methylmalonyl-CoA mutase alpha/beta chain catalytic" evidence="1">
    <location>
        <begin position="181"/>
        <end position="365"/>
    </location>
</feature>
<accession>A0ABQ3I347</accession>
<dbReference type="RefSeq" id="WP_189628372.1">
    <property type="nucleotide sequence ID" value="NZ_BNAG01000001.1"/>
</dbReference>
<evidence type="ECO:0000313" key="2">
    <source>
        <dbReference type="EMBL" id="GHE51816.1"/>
    </source>
</evidence>
<dbReference type="SUPFAM" id="SSF51703">
    <property type="entry name" value="Cobalamin (vitamin B12)-dependent enzymes"/>
    <property type="match status" value="1"/>
</dbReference>
<protein>
    <recommendedName>
        <fullName evidence="1">Methylmalonyl-CoA mutase alpha/beta chain catalytic domain-containing protein</fullName>
    </recommendedName>
</protein>
<evidence type="ECO:0000313" key="3">
    <source>
        <dbReference type="Proteomes" id="UP000658258"/>
    </source>
</evidence>
<dbReference type="PANTHER" id="PTHR48101">
    <property type="entry name" value="METHYLMALONYL-COA MUTASE, MITOCHONDRIAL-RELATED"/>
    <property type="match status" value="1"/>
</dbReference>
<keyword evidence="3" id="KW-1185">Reference proteome</keyword>
<sequence length="378" mass="42364">MENSLFEDFSKHSAQDWMAQLEKDLKGQPTDSLLWKTGGVKGKPFYTAEDLDFERFDYTHFSQNTALLGDRFWVNYQPVEVVHESEANKEALNALAGGASGILFELSETPDYQVLLKDIELKYCHVAFHFERQNLAQTLVEKYREYLKAKNIPLDETNGFIHGPGAPLLSTGPKLLMAMMNSESDTPLNLALTIGRLIDRVDTLTEQGHGVEDCLRQAVLQIRLSNDFFLEIAKLRALRRLFSTVATGYGHESANPTLVAEAGPWTGEEADPHSFLLHATTQAMSAVIGGVDALLVRPFYNVFPSKKSLAQRIARNISTILSEESYLNKMVDPAAGSYYIEHLTEELFHQSFNILQQIEQEGGVSNLDLTSFQPKTSR</sequence>